<evidence type="ECO:0000256" key="1">
    <source>
        <dbReference type="ARBA" id="ARBA00022801"/>
    </source>
</evidence>
<accession>A0A3D8J8U0</accession>
<sequence length="404" mass="45783">MKTKVIGASKVFLCNENFDILENGAIAFNEKILEAGDFQTLASKYQNATFYEQRVLLPSFINPHIHFEFSNNTTAFIYGGFDKWLTSIMQNRDTILQDNTQAIKEAIKEQLESGVGSVGAISSYGDDMIELAKSPLKVLFFNEIIGSNPSAVDFLYSNFLERLEASKKLATKKFIPSIALHSPYSVHYILAKKVIELAKRENLKTSVHFLESHQEREWLEKSSGWFKSFYEQTLKLKDAKSLYTIQDFLALFEGMDTLFVHCLFANKEELQSICKSGSVISCPRSNRLLNNKIFNLDSIPSEKISIATDGKSSNNNLNFLDELRYTLFAYNTKDPLELSKTLLLSSTNFAAKALKLNNGILQKNKDADFTLFEIPNITASSQEALQFILHAKKKEKIFINGEEF</sequence>
<dbReference type="PANTHER" id="PTHR43794">
    <property type="entry name" value="AMINOHYDROLASE SSNA-RELATED"/>
    <property type="match status" value="1"/>
</dbReference>
<gene>
    <name evidence="3" type="ORF">CQA57_04755</name>
</gene>
<dbReference type="NCBIfam" id="NF006269">
    <property type="entry name" value="PRK08418.1"/>
    <property type="match status" value="1"/>
</dbReference>
<proteinExistence type="predicted"/>
<dbReference type="GO" id="GO:0016810">
    <property type="term" value="F:hydrolase activity, acting on carbon-nitrogen (but not peptide) bonds"/>
    <property type="evidence" value="ECO:0007669"/>
    <property type="project" value="InterPro"/>
</dbReference>
<dbReference type="AlphaFoldDB" id="A0A3D8J8U0"/>
<dbReference type="OrthoDB" id="9807210at2"/>
<dbReference type="Pfam" id="PF01979">
    <property type="entry name" value="Amidohydro_1"/>
    <property type="match status" value="1"/>
</dbReference>
<dbReference type="Gene3D" id="2.30.40.10">
    <property type="entry name" value="Urease, subunit C, domain 1"/>
    <property type="match status" value="1"/>
</dbReference>
<comment type="caution">
    <text evidence="3">The sequence shown here is derived from an EMBL/GenBank/DDBJ whole genome shotgun (WGS) entry which is preliminary data.</text>
</comment>
<dbReference type="InterPro" id="IPR011059">
    <property type="entry name" value="Metal-dep_hydrolase_composite"/>
</dbReference>
<keyword evidence="1 3" id="KW-0378">Hydrolase</keyword>
<dbReference type="Gene3D" id="3.20.20.140">
    <property type="entry name" value="Metal-dependent hydrolases"/>
    <property type="match status" value="1"/>
</dbReference>
<evidence type="ECO:0000259" key="2">
    <source>
        <dbReference type="Pfam" id="PF01979"/>
    </source>
</evidence>
<organism evidence="3 4">
    <name type="scientific">Helicobacter anseris</name>
    <dbReference type="NCBI Taxonomy" id="375926"/>
    <lineage>
        <taxon>Bacteria</taxon>
        <taxon>Pseudomonadati</taxon>
        <taxon>Campylobacterota</taxon>
        <taxon>Epsilonproteobacteria</taxon>
        <taxon>Campylobacterales</taxon>
        <taxon>Helicobacteraceae</taxon>
        <taxon>Helicobacter</taxon>
    </lineage>
</organism>
<dbReference type="InterPro" id="IPR006680">
    <property type="entry name" value="Amidohydro-rel"/>
</dbReference>
<protein>
    <submittedName>
        <fullName evidence="3">Metal-dependent hydrolase</fullName>
    </submittedName>
</protein>
<dbReference type="RefSeq" id="WP_115579087.1">
    <property type="nucleotide sequence ID" value="NZ_NXLX01000009.1"/>
</dbReference>
<evidence type="ECO:0000313" key="4">
    <source>
        <dbReference type="Proteomes" id="UP000256695"/>
    </source>
</evidence>
<evidence type="ECO:0000313" key="3">
    <source>
        <dbReference type="EMBL" id="RDU73615.1"/>
    </source>
</evidence>
<dbReference type="Proteomes" id="UP000256695">
    <property type="component" value="Unassembled WGS sequence"/>
</dbReference>
<dbReference type="PANTHER" id="PTHR43794:SF11">
    <property type="entry name" value="AMIDOHYDROLASE-RELATED DOMAIN-CONTAINING PROTEIN"/>
    <property type="match status" value="1"/>
</dbReference>
<name>A0A3D8J8U0_9HELI</name>
<dbReference type="SUPFAM" id="SSF51556">
    <property type="entry name" value="Metallo-dependent hydrolases"/>
    <property type="match status" value="1"/>
</dbReference>
<feature type="domain" description="Amidohydrolase-related" evidence="2">
    <location>
        <begin position="55"/>
        <end position="402"/>
    </location>
</feature>
<dbReference type="InterPro" id="IPR050287">
    <property type="entry name" value="MTA/SAH_deaminase"/>
</dbReference>
<dbReference type="InterPro" id="IPR032466">
    <property type="entry name" value="Metal_Hydrolase"/>
</dbReference>
<dbReference type="EMBL" id="NXLX01000009">
    <property type="protein sequence ID" value="RDU73615.1"/>
    <property type="molecule type" value="Genomic_DNA"/>
</dbReference>
<keyword evidence="4" id="KW-1185">Reference proteome</keyword>
<reference evidence="3 4" key="1">
    <citation type="submission" date="2018-04" db="EMBL/GenBank/DDBJ databases">
        <title>Novel Campyloabacter and Helicobacter Species and Strains.</title>
        <authorList>
            <person name="Mannion A.J."/>
            <person name="Shen Z."/>
            <person name="Fox J.G."/>
        </authorList>
    </citation>
    <scope>NUCLEOTIDE SEQUENCE [LARGE SCALE GENOMIC DNA]</scope>
    <source>
        <strain evidence="3 4">MIT 04-9362</strain>
    </source>
</reference>